<evidence type="ECO:0000259" key="1">
    <source>
        <dbReference type="Pfam" id="PF00903"/>
    </source>
</evidence>
<name>A0ABQ2HFH5_9BACT</name>
<keyword evidence="3" id="KW-1185">Reference proteome</keyword>
<dbReference type="InterPro" id="IPR029068">
    <property type="entry name" value="Glyas_Bleomycin-R_OHBP_Dase"/>
</dbReference>
<sequence>MEQYMESLVVNTFVKDIVRTIDFYKNLGFTVTMTVPDKGEPPVWGMISNGGVTIMIQSFASMGNELPEISREKSGGTLIFYIKVKNIKSFYEDIKTKVDIFKGLEKTFYGATEFTIRDIDGFYLTFAEHGH</sequence>
<evidence type="ECO:0000313" key="2">
    <source>
        <dbReference type="EMBL" id="GGM77456.1"/>
    </source>
</evidence>
<dbReference type="Pfam" id="PF00903">
    <property type="entry name" value="Glyoxalase"/>
    <property type="match status" value="1"/>
</dbReference>
<dbReference type="SUPFAM" id="SSF54593">
    <property type="entry name" value="Glyoxalase/Bleomycin resistance protein/Dihydroxybiphenyl dioxygenase"/>
    <property type="match status" value="1"/>
</dbReference>
<dbReference type="Proteomes" id="UP000632339">
    <property type="component" value="Unassembled WGS sequence"/>
</dbReference>
<organism evidence="2 3">
    <name type="scientific">Dyadobacter beijingensis</name>
    <dbReference type="NCBI Taxonomy" id="365489"/>
    <lineage>
        <taxon>Bacteria</taxon>
        <taxon>Pseudomonadati</taxon>
        <taxon>Bacteroidota</taxon>
        <taxon>Cytophagia</taxon>
        <taxon>Cytophagales</taxon>
        <taxon>Spirosomataceae</taxon>
        <taxon>Dyadobacter</taxon>
    </lineage>
</organism>
<reference evidence="3" key="1">
    <citation type="journal article" date="2019" name="Int. J. Syst. Evol. Microbiol.">
        <title>The Global Catalogue of Microorganisms (GCM) 10K type strain sequencing project: providing services to taxonomists for standard genome sequencing and annotation.</title>
        <authorList>
            <consortium name="The Broad Institute Genomics Platform"/>
            <consortium name="The Broad Institute Genome Sequencing Center for Infectious Disease"/>
            <person name="Wu L."/>
            <person name="Ma J."/>
        </authorList>
    </citation>
    <scope>NUCLEOTIDE SEQUENCE [LARGE SCALE GENOMIC DNA]</scope>
    <source>
        <strain evidence="3">CGMCC 1.6375</strain>
    </source>
</reference>
<comment type="caution">
    <text evidence="2">The sequence shown here is derived from an EMBL/GenBank/DDBJ whole genome shotgun (WGS) entry which is preliminary data.</text>
</comment>
<feature type="domain" description="Glyoxalase/fosfomycin resistance/dioxygenase" evidence="1">
    <location>
        <begin position="12"/>
        <end position="124"/>
    </location>
</feature>
<gene>
    <name evidence="2" type="ORF">GCM10010967_06330</name>
</gene>
<accession>A0ABQ2HFH5</accession>
<dbReference type="InterPro" id="IPR004360">
    <property type="entry name" value="Glyas_Fos-R_dOase_dom"/>
</dbReference>
<proteinExistence type="predicted"/>
<evidence type="ECO:0000313" key="3">
    <source>
        <dbReference type="Proteomes" id="UP000632339"/>
    </source>
</evidence>
<dbReference type="RefSeq" id="WP_229207876.1">
    <property type="nucleotide sequence ID" value="NZ_BMLI01000001.1"/>
</dbReference>
<dbReference type="Gene3D" id="3.10.180.10">
    <property type="entry name" value="2,3-Dihydroxybiphenyl 1,2-Dioxygenase, domain 1"/>
    <property type="match status" value="1"/>
</dbReference>
<protein>
    <recommendedName>
        <fullName evidence="1">Glyoxalase/fosfomycin resistance/dioxygenase domain-containing protein</fullName>
    </recommendedName>
</protein>
<dbReference type="EMBL" id="BMLI01000001">
    <property type="protein sequence ID" value="GGM77456.1"/>
    <property type="molecule type" value="Genomic_DNA"/>
</dbReference>